<keyword evidence="2" id="KW-1185">Reference proteome</keyword>
<dbReference type="Proteomes" id="UP001566132">
    <property type="component" value="Unassembled WGS sequence"/>
</dbReference>
<dbReference type="AlphaFoldDB" id="A0ABD1ELG5"/>
<accession>A0ABD1ELG5</accession>
<sequence length="190" mass="22184">MNFVLVIAYFLSNKDDNRFWKLDLTLKNCGVPRKATFKTLRCHMQLPKATKALLVDDCSNAMCRPTTFFSSSLSPPTKQLHIYLHYHESLTNHLATRAIISKNVRVSYKDFLKSMSFIMPQIKIQGSRSMRRLTSNYIASGYHPEDCYRILQEEGKGIKSNEFKFMEFKMEKIDLLRKIKLKVICDRSTK</sequence>
<protein>
    <submittedName>
        <fullName evidence="1">Uncharacterized protein</fullName>
    </submittedName>
</protein>
<evidence type="ECO:0000313" key="1">
    <source>
        <dbReference type="EMBL" id="KAL1497327.1"/>
    </source>
</evidence>
<reference evidence="1 2" key="1">
    <citation type="submission" date="2024-05" db="EMBL/GenBank/DDBJ databases">
        <title>Genetic variation in Jamaican populations of the coffee berry borer (Hypothenemus hampei).</title>
        <authorList>
            <person name="Errbii M."/>
            <person name="Myrie A."/>
        </authorList>
    </citation>
    <scope>NUCLEOTIDE SEQUENCE [LARGE SCALE GENOMIC DNA]</scope>
    <source>
        <strain evidence="1">JA-Hopewell-2020-01-JO</strain>
        <tissue evidence="1">Whole body</tissue>
    </source>
</reference>
<gene>
    <name evidence="1" type="ORF">ABEB36_008309</name>
</gene>
<comment type="caution">
    <text evidence="1">The sequence shown here is derived from an EMBL/GenBank/DDBJ whole genome shotgun (WGS) entry which is preliminary data.</text>
</comment>
<proteinExistence type="predicted"/>
<evidence type="ECO:0000313" key="2">
    <source>
        <dbReference type="Proteomes" id="UP001566132"/>
    </source>
</evidence>
<organism evidence="1 2">
    <name type="scientific">Hypothenemus hampei</name>
    <name type="common">Coffee berry borer</name>
    <dbReference type="NCBI Taxonomy" id="57062"/>
    <lineage>
        <taxon>Eukaryota</taxon>
        <taxon>Metazoa</taxon>
        <taxon>Ecdysozoa</taxon>
        <taxon>Arthropoda</taxon>
        <taxon>Hexapoda</taxon>
        <taxon>Insecta</taxon>
        <taxon>Pterygota</taxon>
        <taxon>Neoptera</taxon>
        <taxon>Endopterygota</taxon>
        <taxon>Coleoptera</taxon>
        <taxon>Polyphaga</taxon>
        <taxon>Cucujiformia</taxon>
        <taxon>Curculionidae</taxon>
        <taxon>Scolytinae</taxon>
        <taxon>Hypothenemus</taxon>
    </lineage>
</organism>
<dbReference type="EMBL" id="JBDJPC010000006">
    <property type="protein sequence ID" value="KAL1497327.1"/>
    <property type="molecule type" value="Genomic_DNA"/>
</dbReference>
<name>A0ABD1ELG5_HYPHA</name>